<comment type="caution">
    <text evidence="2">The sequence shown here is derived from an EMBL/GenBank/DDBJ whole genome shotgun (WGS) entry which is preliminary data.</text>
</comment>
<dbReference type="EMBL" id="JAIRAU010000057">
    <property type="protein sequence ID" value="MBZ5715535.1"/>
    <property type="molecule type" value="Genomic_DNA"/>
</dbReference>
<feature type="transmembrane region" description="Helical" evidence="1">
    <location>
        <begin position="20"/>
        <end position="44"/>
    </location>
</feature>
<reference evidence="2" key="1">
    <citation type="submission" date="2021-08" db="EMBL/GenBank/DDBJ databases">
        <authorList>
            <person name="Stevens D.C."/>
        </authorList>
    </citation>
    <scope>NUCLEOTIDE SEQUENCE</scope>
    <source>
        <strain evidence="2">DSM 53165</strain>
    </source>
</reference>
<dbReference type="RefSeq" id="WP_224197274.1">
    <property type="nucleotide sequence ID" value="NZ_JAIRAU010000057.1"/>
</dbReference>
<keyword evidence="1" id="KW-1133">Transmembrane helix</keyword>
<organism evidence="2 3">
    <name type="scientific">Nannocystis pusilla</name>
    <dbReference type="NCBI Taxonomy" id="889268"/>
    <lineage>
        <taxon>Bacteria</taxon>
        <taxon>Pseudomonadati</taxon>
        <taxon>Myxococcota</taxon>
        <taxon>Polyangia</taxon>
        <taxon>Nannocystales</taxon>
        <taxon>Nannocystaceae</taxon>
        <taxon>Nannocystis</taxon>
    </lineage>
</organism>
<keyword evidence="1" id="KW-0812">Transmembrane</keyword>
<name>A0ABS7U4Y1_9BACT</name>
<proteinExistence type="predicted"/>
<keyword evidence="3" id="KW-1185">Reference proteome</keyword>
<feature type="transmembrane region" description="Helical" evidence="1">
    <location>
        <begin position="65"/>
        <end position="83"/>
    </location>
</feature>
<accession>A0ABS7U4Y1</accession>
<gene>
    <name evidence="2" type="ORF">K7C98_40415</name>
</gene>
<evidence type="ECO:0000313" key="3">
    <source>
        <dbReference type="Proteomes" id="UP001139031"/>
    </source>
</evidence>
<dbReference type="Proteomes" id="UP001139031">
    <property type="component" value="Unassembled WGS sequence"/>
</dbReference>
<keyword evidence="1" id="KW-0472">Membrane</keyword>
<protein>
    <submittedName>
        <fullName evidence="2">Uncharacterized protein</fullName>
    </submittedName>
</protein>
<evidence type="ECO:0000256" key="1">
    <source>
        <dbReference type="SAM" id="Phobius"/>
    </source>
</evidence>
<sequence>MAPSDLAAEIPLSTERLRLAVTGLGGIAGALVLPMLSSWLGLLMQLLEGDRGGLGPRPRLSGLSALKALMLTVLLAFIAVNWQKAAGELRQMQAEAPILGSTLAGFGVGLVFWAVYALAISSLRADFERARLSRRIGGLLR</sequence>
<feature type="transmembrane region" description="Helical" evidence="1">
    <location>
        <begin position="103"/>
        <end position="125"/>
    </location>
</feature>
<evidence type="ECO:0000313" key="2">
    <source>
        <dbReference type="EMBL" id="MBZ5715535.1"/>
    </source>
</evidence>